<evidence type="ECO:0000313" key="2">
    <source>
        <dbReference type="EMBL" id="GGO59178.1"/>
    </source>
</evidence>
<dbReference type="EMBL" id="BMNG01000027">
    <property type="protein sequence ID" value="GGO59178.1"/>
    <property type="molecule type" value="Genomic_DNA"/>
</dbReference>
<organism evidence="2 3">
    <name type="scientific">Streptomyces lasiicapitis</name>
    <dbReference type="NCBI Taxonomy" id="1923961"/>
    <lineage>
        <taxon>Bacteria</taxon>
        <taxon>Bacillati</taxon>
        <taxon>Actinomycetota</taxon>
        <taxon>Actinomycetes</taxon>
        <taxon>Kitasatosporales</taxon>
        <taxon>Streptomycetaceae</taxon>
        <taxon>Streptomyces</taxon>
    </lineage>
</organism>
<gene>
    <name evidence="2" type="ORF">GCM10012286_80180</name>
</gene>
<dbReference type="RefSeq" id="WP_189177635.1">
    <property type="nucleotide sequence ID" value="NZ_BMNG01000027.1"/>
</dbReference>
<keyword evidence="3" id="KW-1185">Reference proteome</keyword>
<reference evidence="3" key="1">
    <citation type="journal article" date="2019" name="Int. J. Syst. Evol. Microbiol.">
        <title>The Global Catalogue of Microorganisms (GCM) 10K type strain sequencing project: providing services to taxonomists for standard genome sequencing and annotation.</title>
        <authorList>
            <consortium name="The Broad Institute Genomics Platform"/>
            <consortium name="The Broad Institute Genome Sequencing Center for Infectious Disease"/>
            <person name="Wu L."/>
            <person name="Ma J."/>
        </authorList>
    </citation>
    <scope>NUCLEOTIDE SEQUENCE [LARGE SCALE GENOMIC DNA]</scope>
    <source>
        <strain evidence="3">CGMCC 4.7349</strain>
    </source>
</reference>
<sequence>MTEYIPAGAPRAAESRVAFTLRTTPEVVRVSPGTGDAEYAGVTVVGSVTGEEKITLNKVTVKILKGADSPHFASSLDGVEVSVDRSGWTYVGVQQSTFSFLHSSGGEMVDPGASLTVRLDRIPVNQAIGSSQVTVTAHWNNESGTGRTIFEIGKFPPGFYLRDFTSSHAEVNNGEDVELRWQASADATLHLMYEDAQYDVTGRSEFTVSDMRRTTVFYLRGSHGSAEQTLGTIVGVGDPDIEVNNLVVTGAVRADRLESRTLERIRIVPPSTEATATQPGQLPPETVAQLPVAEEA</sequence>
<protein>
    <submittedName>
        <fullName evidence="2">Uncharacterized protein</fullName>
    </submittedName>
</protein>
<dbReference type="Proteomes" id="UP000656881">
    <property type="component" value="Unassembled WGS sequence"/>
</dbReference>
<evidence type="ECO:0000313" key="3">
    <source>
        <dbReference type="Proteomes" id="UP000656881"/>
    </source>
</evidence>
<comment type="caution">
    <text evidence="2">The sequence shown here is derived from an EMBL/GenBank/DDBJ whole genome shotgun (WGS) entry which is preliminary data.</text>
</comment>
<evidence type="ECO:0000256" key="1">
    <source>
        <dbReference type="SAM" id="MobiDB-lite"/>
    </source>
</evidence>
<name>A0ABQ2MWF5_9ACTN</name>
<feature type="region of interest" description="Disordered" evidence="1">
    <location>
        <begin position="269"/>
        <end position="296"/>
    </location>
</feature>
<accession>A0ABQ2MWF5</accession>
<proteinExistence type="predicted"/>